<evidence type="ECO:0000313" key="3">
    <source>
        <dbReference type="Proteomes" id="UP001386955"/>
    </source>
</evidence>
<keyword evidence="1" id="KW-0812">Transmembrane</keyword>
<dbReference type="EMBL" id="JAYMYS010000005">
    <property type="protein sequence ID" value="KAK7393791.1"/>
    <property type="molecule type" value="Genomic_DNA"/>
</dbReference>
<accession>A0AAN9SD42</accession>
<evidence type="ECO:0000313" key="2">
    <source>
        <dbReference type="EMBL" id="KAK7393791.1"/>
    </source>
</evidence>
<protein>
    <submittedName>
        <fullName evidence="2">Uncharacterized protein</fullName>
    </submittedName>
</protein>
<reference evidence="2 3" key="1">
    <citation type="submission" date="2024-01" db="EMBL/GenBank/DDBJ databases">
        <title>The genomes of 5 underutilized Papilionoideae crops provide insights into root nodulation and disease resistanc.</title>
        <authorList>
            <person name="Jiang F."/>
        </authorList>
    </citation>
    <scope>NUCLEOTIDE SEQUENCE [LARGE SCALE GENOMIC DNA]</scope>
    <source>
        <strain evidence="2">DUOXIRENSHENG_FW03</strain>
        <tissue evidence="2">Leaves</tissue>
    </source>
</reference>
<sequence>MSSTKSYNFCRRRDAVKLVATRGCAQRDLVDRDLTHHQQHMLREGVGEEEGDGVGVVGAPKFSIVKTYCIFSSLLYFAVLLFGFNKLGFSSAIITCYAFQEAFHFIRDEDAIRQANEIFDHQRLLEDMAVVEKY</sequence>
<keyword evidence="3" id="KW-1185">Reference proteome</keyword>
<dbReference type="AlphaFoldDB" id="A0AAN9SD42"/>
<gene>
    <name evidence="2" type="ORF">VNO78_22355</name>
</gene>
<name>A0AAN9SD42_PSOTE</name>
<dbReference type="Proteomes" id="UP001386955">
    <property type="component" value="Unassembled WGS sequence"/>
</dbReference>
<feature type="transmembrane region" description="Helical" evidence="1">
    <location>
        <begin position="65"/>
        <end position="84"/>
    </location>
</feature>
<proteinExistence type="predicted"/>
<evidence type="ECO:0000256" key="1">
    <source>
        <dbReference type="SAM" id="Phobius"/>
    </source>
</evidence>
<comment type="caution">
    <text evidence="2">The sequence shown here is derived from an EMBL/GenBank/DDBJ whole genome shotgun (WGS) entry which is preliminary data.</text>
</comment>
<organism evidence="2 3">
    <name type="scientific">Psophocarpus tetragonolobus</name>
    <name type="common">Winged bean</name>
    <name type="synonym">Dolichos tetragonolobus</name>
    <dbReference type="NCBI Taxonomy" id="3891"/>
    <lineage>
        <taxon>Eukaryota</taxon>
        <taxon>Viridiplantae</taxon>
        <taxon>Streptophyta</taxon>
        <taxon>Embryophyta</taxon>
        <taxon>Tracheophyta</taxon>
        <taxon>Spermatophyta</taxon>
        <taxon>Magnoliopsida</taxon>
        <taxon>eudicotyledons</taxon>
        <taxon>Gunneridae</taxon>
        <taxon>Pentapetalae</taxon>
        <taxon>rosids</taxon>
        <taxon>fabids</taxon>
        <taxon>Fabales</taxon>
        <taxon>Fabaceae</taxon>
        <taxon>Papilionoideae</taxon>
        <taxon>50 kb inversion clade</taxon>
        <taxon>NPAAA clade</taxon>
        <taxon>indigoferoid/millettioid clade</taxon>
        <taxon>Phaseoleae</taxon>
        <taxon>Psophocarpus</taxon>
    </lineage>
</organism>
<keyword evidence="1" id="KW-1133">Transmembrane helix</keyword>
<keyword evidence="1" id="KW-0472">Membrane</keyword>